<sequence length="276" mass="31180">MYVRQVPSQRIYFWAPDEFHISSLVRGDQFTQAHKRLSKEISPYSGLIHPRKFFLPRPLSLRRRTALARFRFILHGPPACPRSLADGVHGHVTKVACKALLEKRGMLLTILSTSAADHLQYQGFFISRTPETQEIQSVKLADSPRTSKHRIFNFPPIGATHGLGTTDMKLQDDPTLQTRFPDLQKSHFRFHHRAEGSTPVPGVPNNPIQQTRFFGSVLADGGDWRFECAGALRFIGQLHLGNRSSTHSVFRKSKNQDFDAQPLRVPDGAYTTTGEI</sequence>
<evidence type="ECO:0000313" key="2">
    <source>
        <dbReference type="Proteomes" id="UP000521943"/>
    </source>
</evidence>
<dbReference type="AlphaFoldDB" id="A0A8H6I9V3"/>
<keyword evidence="2" id="KW-1185">Reference proteome</keyword>
<accession>A0A8H6I9V3</accession>
<proteinExistence type="predicted"/>
<gene>
    <name evidence="1" type="ORF">DFP72DRAFT_1042557</name>
</gene>
<comment type="caution">
    <text evidence="1">The sequence shown here is derived from an EMBL/GenBank/DDBJ whole genome shotgun (WGS) entry which is preliminary data.</text>
</comment>
<reference evidence="1 2" key="1">
    <citation type="submission" date="2020-07" db="EMBL/GenBank/DDBJ databases">
        <title>Comparative genomics of pyrophilous fungi reveals a link between fire events and developmental genes.</title>
        <authorList>
            <consortium name="DOE Joint Genome Institute"/>
            <person name="Steindorff A.S."/>
            <person name="Carver A."/>
            <person name="Calhoun S."/>
            <person name="Stillman K."/>
            <person name="Liu H."/>
            <person name="Lipzen A."/>
            <person name="Pangilinan J."/>
            <person name="Labutti K."/>
            <person name="Bruns T.D."/>
            <person name="Grigoriev I.V."/>
        </authorList>
    </citation>
    <scope>NUCLEOTIDE SEQUENCE [LARGE SCALE GENOMIC DNA]</scope>
    <source>
        <strain evidence="1 2">CBS 144469</strain>
    </source>
</reference>
<evidence type="ECO:0000313" key="1">
    <source>
        <dbReference type="EMBL" id="KAF6760544.1"/>
    </source>
</evidence>
<protein>
    <submittedName>
        <fullName evidence="1">Uncharacterized protein</fullName>
    </submittedName>
</protein>
<name>A0A8H6I9V3_9AGAR</name>
<dbReference type="Proteomes" id="UP000521943">
    <property type="component" value="Unassembled WGS sequence"/>
</dbReference>
<organism evidence="1 2">
    <name type="scientific">Ephemerocybe angulata</name>
    <dbReference type="NCBI Taxonomy" id="980116"/>
    <lineage>
        <taxon>Eukaryota</taxon>
        <taxon>Fungi</taxon>
        <taxon>Dikarya</taxon>
        <taxon>Basidiomycota</taxon>
        <taxon>Agaricomycotina</taxon>
        <taxon>Agaricomycetes</taxon>
        <taxon>Agaricomycetidae</taxon>
        <taxon>Agaricales</taxon>
        <taxon>Agaricineae</taxon>
        <taxon>Psathyrellaceae</taxon>
        <taxon>Ephemerocybe</taxon>
    </lineage>
</organism>
<dbReference type="EMBL" id="JACGCI010000012">
    <property type="protein sequence ID" value="KAF6760544.1"/>
    <property type="molecule type" value="Genomic_DNA"/>
</dbReference>